<comment type="caution">
    <text evidence="2">The sequence shown here is derived from an EMBL/GenBank/DDBJ whole genome shotgun (WGS) entry which is preliminary data.</text>
</comment>
<evidence type="ECO:0000313" key="2">
    <source>
        <dbReference type="EMBL" id="MPN25992.1"/>
    </source>
</evidence>
<accession>A0A645GJC3</accession>
<feature type="domain" description="Pseudouridine synthase I TruA alpha/beta" evidence="1">
    <location>
        <begin position="1"/>
        <end position="50"/>
    </location>
</feature>
<dbReference type="EMBL" id="VSSQ01075374">
    <property type="protein sequence ID" value="MPN25992.1"/>
    <property type="molecule type" value="Genomic_DNA"/>
</dbReference>
<sequence>MVRIIAGTLVYISEGKLSPDVSEIITAKNRAAAGITAPPYGLYLYKVYYDDVQTKN</sequence>
<keyword evidence="2" id="KW-0413">Isomerase</keyword>
<reference evidence="2" key="1">
    <citation type="submission" date="2019-08" db="EMBL/GenBank/DDBJ databases">
        <authorList>
            <person name="Kucharzyk K."/>
            <person name="Murdoch R.W."/>
            <person name="Higgins S."/>
            <person name="Loffler F."/>
        </authorList>
    </citation>
    <scope>NUCLEOTIDE SEQUENCE</scope>
</reference>
<dbReference type="AlphaFoldDB" id="A0A645GJC3"/>
<proteinExistence type="predicted"/>
<dbReference type="SUPFAM" id="SSF55120">
    <property type="entry name" value="Pseudouridine synthase"/>
    <property type="match status" value="1"/>
</dbReference>
<name>A0A645GJC3_9ZZZZ</name>
<protein>
    <submittedName>
        <fullName evidence="2">tRNA pseudouridine synthase A</fullName>
        <ecNumber evidence="2">5.4.99.12</ecNumber>
    </submittedName>
</protein>
<dbReference type="EC" id="5.4.99.12" evidence="2"/>
<dbReference type="GO" id="GO:0003723">
    <property type="term" value="F:RNA binding"/>
    <property type="evidence" value="ECO:0007669"/>
    <property type="project" value="InterPro"/>
</dbReference>
<dbReference type="GO" id="GO:0001522">
    <property type="term" value="P:pseudouridine synthesis"/>
    <property type="evidence" value="ECO:0007669"/>
    <property type="project" value="InterPro"/>
</dbReference>
<gene>
    <name evidence="2" type="primary">truA_59</name>
    <name evidence="2" type="ORF">SDC9_173414</name>
</gene>
<dbReference type="InterPro" id="IPR020095">
    <property type="entry name" value="PsdUridine_synth_TruA_C"/>
</dbReference>
<dbReference type="InterPro" id="IPR020103">
    <property type="entry name" value="PsdUridine_synth_cat_dom_sf"/>
</dbReference>
<dbReference type="Pfam" id="PF01416">
    <property type="entry name" value="PseudoU_synth_1"/>
    <property type="match status" value="1"/>
</dbReference>
<dbReference type="InterPro" id="IPR020097">
    <property type="entry name" value="PsdUridine_synth_TruA_a/b_dom"/>
</dbReference>
<dbReference type="Gene3D" id="3.30.70.660">
    <property type="entry name" value="Pseudouridine synthase I, catalytic domain, C-terminal subdomain"/>
    <property type="match status" value="1"/>
</dbReference>
<evidence type="ECO:0000259" key="1">
    <source>
        <dbReference type="Pfam" id="PF01416"/>
    </source>
</evidence>
<dbReference type="GO" id="GO:0160147">
    <property type="term" value="F:tRNA pseudouridine(38-40) synthase activity"/>
    <property type="evidence" value="ECO:0007669"/>
    <property type="project" value="UniProtKB-EC"/>
</dbReference>
<organism evidence="2">
    <name type="scientific">bioreactor metagenome</name>
    <dbReference type="NCBI Taxonomy" id="1076179"/>
    <lineage>
        <taxon>unclassified sequences</taxon>
        <taxon>metagenomes</taxon>
        <taxon>ecological metagenomes</taxon>
    </lineage>
</organism>